<dbReference type="InterPro" id="IPR036909">
    <property type="entry name" value="Cyt_c-like_dom_sf"/>
</dbReference>
<protein>
    <submittedName>
        <fullName evidence="14">Gluconate 2-dehydrogenase (Acceptor)</fullName>
        <ecNumber evidence="14">1.1.99.3</ecNumber>
    </submittedName>
</protein>
<dbReference type="EMBL" id="CP002727">
    <property type="protein sequence ID" value="AEF24296.1"/>
    <property type="molecule type" value="Genomic_DNA"/>
</dbReference>
<evidence type="ECO:0000256" key="2">
    <source>
        <dbReference type="ARBA" id="ARBA00022475"/>
    </source>
</evidence>
<evidence type="ECO:0000256" key="12">
    <source>
        <dbReference type="SAM" id="SignalP"/>
    </source>
</evidence>
<dbReference type="Pfam" id="PF13442">
    <property type="entry name" value="Cytochrome_CBB3"/>
    <property type="match status" value="1"/>
</dbReference>
<evidence type="ECO:0000313" key="14">
    <source>
        <dbReference type="EMBL" id="AEF24296.1"/>
    </source>
</evidence>
<evidence type="ECO:0000259" key="13">
    <source>
        <dbReference type="PROSITE" id="PS51007"/>
    </source>
</evidence>
<reference evidence="14 15" key="1">
    <citation type="submission" date="2011-04" db="EMBL/GenBank/DDBJ databases">
        <title>Complete sequence of Pseudomonas fulva 12-X.</title>
        <authorList>
            <consortium name="US DOE Joint Genome Institute"/>
            <person name="Lucas S."/>
            <person name="Han J."/>
            <person name="Lapidus A."/>
            <person name="Cheng J.-F."/>
            <person name="Goodwin L."/>
            <person name="Pitluck S."/>
            <person name="Peters L."/>
            <person name="Mikhailova N."/>
            <person name="Pagani I."/>
            <person name="Davenport K."/>
            <person name="Han C."/>
            <person name="Tapia R."/>
            <person name="Land M."/>
            <person name="Hauser L."/>
            <person name="Kyrpides N."/>
            <person name="Ivanova N."/>
            <person name="Pagani I."/>
            <person name="Lcollab F.I."/>
            <person name="Woyke T."/>
        </authorList>
    </citation>
    <scope>NUCLEOTIDE SEQUENCE [LARGE SCALE GENOMIC DNA]</scope>
    <source>
        <strain evidence="15">12-X</strain>
    </source>
</reference>
<feature type="binding site" description="axial binding residue" evidence="10">
    <location>
        <position position="46"/>
    </location>
    <ligand>
        <name>heme c</name>
        <dbReference type="ChEBI" id="CHEBI:61717"/>
        <label>1</label>
    </ligand>
    <ligandPart>
        <name>Fe</name>
        <dbReference type="ChEBI" id="CHEBI:18248"/>
    </ligandPart>
</feature>
<dbReference type="SUPFAM" id="SSF46626">
    <property type="entry name" value="Cytochrome c"/>
    <property type="match status" value="3"/>
</dbReference>
<feature type="binding site" description="covalent" evidence="9">
    <location>
        <position position="189"/>
    </location>
    <ligand>
        <name>heme c</name>
        <dbReference type="ChEBI" id="CHEBI:61717"/>
        <label>2</label>
    </ligand>
</feature>
<evidence type="ECO:0000256" key="7">
    <source>
        <dbReference type="ARBA" id="ARBA00023004"/>
    </source>
</evidence>
<organism evidence="14 15">
    <name type="scientific">Pseudomonas fulva (strain 12-X)</name>
    <dbReference type="NCBI Taxonomy" id="743720"/>
    <lineage>
        <taxon>Bacteria</taxon>
        <taxon>Pseudomonadati</taxon>
        <taxon>Pseudomonadota</taxon>
        <taxon>Gammaproteobacteria</taxon>
        <taxon>Pseudomonadales</taxon>
        <taxon>Pseudomonadaceae</taxon>
        <taxon>Pseudomonas</taxon>
    </lineage>
</organism>
<feature type="domain" description="Cytochrome c" evidence="13">
    <location>
        <begin position="316"/>
        <end position="410"/>
    </location>
</feature>
<dbReference type="GO" id="GO:0005506">
    <property type="term" value="F:iron ion binding"/>
    <property type="evidence" value="ECO:0007669"/>
    <property type="project" value="InterPro"/>
</dbReference>
<keyword evidence="11" id="KW-0812">Transmembrane</keyword>
<evidence type="ECO:0000256" key="4">
    <source>
        <dbReference type="ARBA" id="ARBA00022723"/>
    </source>
</evidence>
<feature type="transmembrane region" description="Helical" evidence="11">
    <location>
        <begin position="434"/>
        <end position="458"/>
    </location>
</feature>
<feature type="chain" id="PRO_5003330807" evidence="12">
    <location>
        <begin position="21"/>
        <end position="469"/>
    </location>
</feature>
<feature type="domain" description="Cytochrome c" evidence="13">
    <location>
        <begin position="28"/>
        <end position="131"/>
    </location>
</feature>
<dbReference type="GO" id="GO:0005886">
    <property type="term" value="C:plasma membrane"/>
    <property type="evidence" value="ECO:0007669"/>
    <property type="project" value="UniProtKB-SubCell"/>
</dbReference>
<dbReference type="InterPro" id="IPR014353">
    <property type="entry name" value="Membr-bd_ADH_cyt_c"/>
</dbReference>
<dbReference type="eggNOG" id="COG2010">
    <property type="taxonomic scope" value="Bacteria"/>
</dbReference>
<evidence type="ECO:0000256" key="10">
    <source>
        <dbReference type="PIRSR" id="PIRSR000018-51"/>
    </source>
</evidence>
<sequence>MNRIKTLLAASALVALPGLAAAQNFPEELIKRGEYTATASDCVACHTAHGGKPMAGGLVMASPVGDIVATNITPSKQFGIGHYTEQQFADALRKGVRADGANLYPAMPYTAYAKLSDDDVHALYAYFMQGVAPVDEPVAETSLPFPMNIRLSMKAWNLLFHDDQPLADDAEHSAAWNRGRYLVEGPAHCGTCHTPRGLLMQEQNDRFLAGAQVGPWYAPNITPHRNSGIGSWTADGLVQYLKTGHLEGKAQAAGSMAEAISHSFQHLRDDDLQAIAEYLMSVPAVASADGFSGEQSRFNQGQAGNQLSDLRGIEAAEDAKGARIYSGSCASCHGYNGQGTTDAYYPSLFSNSALTGVNTSNLLATILYGVDRKTAQGHVFMPPFGDQPNALDRLSNDEIAALANYLVRQYGDGKQTVSADDVQTIRQGGPASNLLLLARLGMLAGALVALGLTIWLLARKRRAARQRTA</sequence>
<dbReference type="PROSITE" id="PS51007">
    <property type="entry name" value="CYTC"/>
    <property type="match status" value="3"/>
</dbReference>
<gene>
    <name evidence="14" type="ordered locus">Psefu_4344</name>
</gene>
<evidence type="ECO:0000256" key="1">
    <source>
        <dbReference type="ARBA" id="ARBA00004236"/>
    </source>
</evidence>
<dbReference type="PANTHER" id="PTHR35008">
    <property type="entry name" value="BLL4482 PROTEIN-RELATED"/>
    <property type="match status" value="1"/>
</dbReference>
<dbReference type="STRING" id="743720.Psefu_4344"/>
<dbReference type="Pfam" id="PF00034">
    <property type="entry name" value="Cytochrom_C"/>
    <property type="match status" value="2"/>
</dbReference>
<evidence type="ECO:0000256" key="8">
    <source>
        <dbReference type="ARBA" id="ARBA00023136"/>
    </source>
</evidence>
<dbReference type="AlphaFoldDB" id="F6A9K6"/>
<dbReference type="PANTHER" id="PTHR35008:SF8">
    <property type="entry name" value="ALCOHOL DEHYDROGENASE CYTOCHROME C SUBUNIT"/>
    <property type="match status" value="1"/>
</dbReference>
<keyword evidence="6" id="KW-0677">Repeat</keyword>
<comment type="cofactor">
    <cofactor evidence="9">
        <name>heme c</name>
        <dbReference type="ChEBI" id="CHEBI:61717"/>
    </cofactor>
    <text evidence="9">Binds 3 heme c groups covalently per subunit.</text>
</comment>
<feature type="binding site" description="covalent" evidence="9">
    <location>
        <position position="192"/>
    </location>
    <ligand>
        <name>heme c</name>
        <dbReference type="ChEBI" id="CHEBI:61717"/>
        <label>2</label>
    </ligand>
</feature>
<evidence type="ECO:0000256" key="11">
    <source>
        <dbReference type="SAM" id="Phobius"/>
    </source>
</evidence>
<dbReference type="InterPro" id="IPR051459">
    <property type="entry name" value="Cytochrome_c-type_DH"/>
</dbReference>
<keyword evidence="7 10" id="KW-0408">Iron</keyword>
<dbReference type="GO" id="GO:0020037">
    <property type="term" value="F:heme binding"/>
    <property type="evidence" value="ECO:0007669"/>
    <property type="project" value="InterPro"/>
</dbReference>
<feature type="binding site" description="covalent" evidence="9">
    <location>
        <position position="332"/>
    </location>
    <ligand>
        <name>heme c</name>
        <dbReference type="ChEBI" id="CHEBI:61717"/>
        <label>3</label>
    </ligand>
</feature>
<keyword evidence="2" id="KW-1003">Cell membrane</keyword>
<keyword evidence="8 11" id="KW-0472">Membrane</keyword>
<keyword evidence="3 9" id="KW-0349">Heme</keyword>
<feature type="binding site" description="axial binding residue" evidence="10">
    <location>
        <position position="193"/>
    </location>
    <ligand>
        <name>heme c</name>
        <dbReference type="ChEBI" id="CHEBI:61717"/>
        <label>2</label>
    </ligand>
    <ligandPart>
        <name>Fe</name>
        <dbReference type="ChEBI" id="CHEBI:18248"/>
    </ligandPart>
</feature>
<evidence type="ECO:0000313" key="15">
    <source>
        <dbReference type="Proteomes" id="UP000000686"/>
    </source>
</evidence>
<keyword evidence="11" id="KW-1133">Transmembrane helix</keyword>
<name>F6A9K6_PSEF1</name>
<dbReference type="RefSeq" id="WP_013793418.1">
    <property type="nucleotide sequence ID" value="NC_015556.1"/>
</dbReference>
<evidence type="ECO:0000256" key="9">
    <source>
        <dbReference type="PIRSR" id="PIRSR000018-50"/>
    </source>
</evidence>
<feature type="binding site" description="covalent" evidence="9">
    <location>
        <position position="329"/>
    </location>
    <ligand>
        <name>heme c</name>
        <dbReference type="ChEBI" id="CHEBI:61717"/>
        <label>3</label>
    </ligand>
</feature>
<dbReference type="PIRSF" id="PIRSF000018">
    <property type="entry name" value="Mb_ADH_cyt_c"/>
    <property type="match status" value="1"/>
</dbReference>
<dbReference type="GO" id="GO:0033717">
    <property type="term" value="F:gluconate 2-dehydrogenase (acceptor) activity"/>
    <property type="evidence" value="ECO:0007669"/>
    <property type="project" value="UniProtKB-EC"/>
</dbReference>
<feature type="domain" description="Cytochrome c" evidence="13">
    <location>
        <begin position="174"/>
        <end position="283"/>
    </location>
</feature>
<keyword evidence="14" id="KW-0560">Oxidoreductase</keyword>
<accession>F6A9K6</accession>
<dbReference type="EC" id="1.1.99.3" evidence="14"/>
<proteinExistence type="predicted"/>
<comment type="subcellular location">
    <subcellularLocation>
        <location evidence="1">Cell membrane</location>
    </subcellularLocation>
</comment>
<keyword evidence="5 12" id="KW-0732">Signal</keyword>
<dbReference type="Gene3D" id="1.10.760.10">
    <property type="entry name" value="Cytochrome c-like domain"/>
    <property type="match status" value="3"/>
</dbReference>
<dbReference type="OrthoDB" id="9811281at2"/>
<feature type="binding site" description="covalent" evidence="9">
    <location>
        <position position="45"/>
    </location>
    <ligand>
        <name>heme c</name>
        <dbReference type="ChEBI" id="CHEBI:61717"/>
        <label>1</label>
    </ligand>
</feature>
<feature type="binding site" description="axial binding residue" evidence="10">
    <location>
        <position position="333"/>
    </location>
    <ligand>
        <name>heme c</name>
        <dbReference type="ChEBI" id="CHEBI:61717"/>
        <label>3</label>
    </ligand>
    <ligandPart>
        <name>Fe</name>
        <dbReference type="ChEBI" id="CHEBI:18248"/>
    </ligandPart>
</feature>
<keyword evidence="15" id="KW-1185">Reference proteome</keyword>
<keyword evidence="4 10" id="KW-0479">Metal-binding</keyword>
<dbReference type="InterPro" id="IPR009056">
    <property type="entry name" value="Cyt_c-like_dom"/>
</dbReference>
<dbReference type="GO" id="GO:0009055">
    <property type="term" value="F:electron transfer activity"/>
    <property type="evidence" value="ECO:0007669"/>
    <property type="project" value="InterPro"/>
</dbReference>
<feature type="binding site" description="covalent" evidence="9">
    <location>
        <position position="42"/>
    </location>
    <ligand>
        <name>heme c</name>
        <dbReference type="ChEBI" id="CHEBI:61717"/>
        <label>1</label>
    </ligand>
</feature>
<dbReference type="HOGENOM" id="CLU_028594_0_0_6"/>
<feature type="signal peptide" evidence="12">
    <location>
        <begin position="1"/>
        <end position="20"/>
    </location>
</feature>
<evidence type="ECO:0000256" key="3">
    <source>
        <dbReference type="ARBA" id="ARBA00022617"/>
    </source>
</evidence>
<dbReference type="Proteomes" id="UP000000686">
    <property type="component" value="Chromosome"/>
</dbReference>
<evidence type="ECO:0000256" key="6">
    <source>
        <dbReference type="ARBA" id="ARBA00022737"/>
    </source>
</evidence>
<evidence type="ECO:0000256" key="5">
    <source>
        <dbReference type="ARBA" id="ARBA00022729"/>
    </source>
</evidence>
<dbReference type="KEGG" id="pfv:Psefu_4344"/>